<evidence type="ECO:0000313" key="2">
    <source>
        <dbReference type="EMBL" id="CCI41877.1"/>
    </source>
</evidence>
<keyword evidence="1" id="KW-0732">Signal</keyword>
<dbReference type="PROSITE" id="PS51257">
    <property type="entry name" value="PROKAR_LIPOPROTEIN"/>
    <property type="match status" value="1"/>
</dbReference>
<feature type="signal peptide" evidence="1">
    <location>
        <begin position="1"/>
        <end position="19"/>
    </location>
</feature>
<dbReference type="AlphaFoldDB" id="A0A024G5G4"/>
<feature type="chain" id="PRO_5001532240" evidence="1">
    <location>
        <begin position="20"/>
        <end position="138"/>
    </location>
</feature>
<proteinExistence type="predicted"/>
<reference evidence="2 3" key="1">
    <citation type="submission" date="2012-05" db="EMBL/GenBank/DDBJ databases">
        <title>Recombination and specialization in a pathogen metapopulation.</title>
        <authorList>
            <person name="Gardiner A."/>
            <person name="Kemen E."/>
            <person name="Schultz-Larsen T."/>
            <person name="MacLean D."/>
            <person name="Van Oosterhout C."/>
            <person name="Jones J.D.G."/>
        </authorList>
    </citation>
    <scope>NUCLEOTIDE SEQUENCE [LARGE SCALE GENOMIC DNA]</scope>
    <source>
        <strain evidence="2 3">Ac Nc2</strain>
    </source>
</reference>
<evidence type="ECO:0000256" key="1">
    <source>
        <dbReference type="SAM" id="SignalP"/>
    </source>
</evidence>
<keyword evidence="3" id="KW-1185">Reference proteome</keyword>
<organism evidence="2 3">
    <name type="scientific">Albugo candida</name>
    <dbReference type="NCBI Taxonomy" id="65357"/>
    <lineage>
        <taxon>Eukaryota</taxon>
        <taxon>Sar</taxon>
        <taxon>Stramenopiles</taxon>
        <taxon>Oomycota</taxon>
        <taxon>Peronosporomycetes</taxon>
        <taxon>Albuginales</taxon>
        <taxon>Albuginaceae</taxon>
        <taxon>Albugo</taxon>
    </lineage>
</organism>
<gene>
    <name evidence="2" type="ORF">BN9_026610</name>
</gene>
<evidence type="ECO:0000313" key="3">
    <source>
        <dbReference type="Proteomes" id="UP000053237"/>
    </source>
</evidence>
<comment type="caution">
    <text evidence="2">The sequence shown here is derived from an EMBL/GenBank/DDBJ whole genome shotgun (WGS) entry which is preliminary data.</text>
</comment>
<sequence>MKLYGLFGALLFTSYGCLAQQKYDFKPYTKQDDKTYLLKKILEDPIPCSLSGVCKTYLVSVNDFYACYDNVEEISYDSATSTFQFIAYGSIYATKEEAGQCNGSTKHKPDRNMEQLTVLIQDSESNPRLISLEMATSL</sequence>
<name>A0A024G5G4_9STRA</name>
<protein>
    <submittedName>
        <fullName evidence="2">Uncharacterized protein</fullName>
    </submittedName>
</protein>
<accession>A0A024G5G4</accession>
<dbReference type="EMBL" id="CAIX01000026">
    <property type="protein sequence ID" value="CCI41877.1"/>
    <property type="molecule type" value="Genomic_DNA"/>
</dbReference>
<dbReference type="Proteomes" id="UP000053237">
    <property type="component" value="Unassembled WGS sequence"/>
</dbReference>
<dbReference type="InParanoid" id="A0A024G5G4"/>